<organism evidence="1 2">
    <name type="scientific">Nocardioides fonticola</name>
    <dbReference type="NCBI Taxonomy" id="450363"/>
    <lineage>
        <taxon>Bacteria</taxon>
        <taxon>Bacillati</taxon>
        <taxon>Actinomycetota</taxon>
        <taxon>Actinomycetes</taxon>
        <taxon>Propionibacteriales</taxon>
        <taxon>Nocardioidaceae</taxon>
        <taxon>Nocardioides</taxon>
    </lineage>
</organism>
<name>A0ABP7XC26_9ACTN</name>
<dbReference type="RefSeq" id="WP_344731746.1">
    <property type="nucleotide sequence ID" value="NZ_BAAAZH010000005.1"/>
</dbReference>
<sequence>MDLYKHAFRLSPLLPSDLVADAFELAWDIRILDMRAAPYDMTGWTLDPTGEPWTPVPIETAEGKAAYAAAQRGFAERGEPIRRRLIEACERLLMLLEVPDADRAPARLLP</sequence>
<comment type="caution">
    <text evidence="1">The sequence shown here is derived from an EMBL/GenBank/DDBJ whole genome shotgun (WGS) entry which is preliminary data.</text>
</comment>
<dbReference type="EMBL" id="BAAAZH010000005">
    <property type="protein sequence ID" value="GAA4110744.1"/>
    <property type="molecule type" value="Genomic_DNA"/>
</dbReference>
<reference evidence="2" key="1">
    <citation type="journal article" date="2019" name="Int. J. Syst. Evol. Microbiol.">
        <title>The Global Catalogue of Microorganisms (GCM) 10K type strain sequencing project: providing services to taxonomists for standard genome sequencing and annotation.</title>
        <authorList>
            <consortium name="The Broad Institute Genomics Platform"/>
            <consortium name="The Broad Institute Genome Sequencing Center for Infectious Disease"/>
            <person name="Wu L."/>
            <person name="Ma J."/>
        </authorList>
    </citation>
    <scope>NUCLEOTIDE SEQUENCE [LARGE SCALE GENOMIC DNA]</scope>
    <source>
        <strain evidence="2">JCM 16703</strain>
    </source>
</reference>
<dbReference type="Proteomes" id="UP001501495">
    <property type="component" value="Unassembled WGS sequence"/>
</dbReference>
<evidence type="ECO:0000313" key="2">
    <source>
        <dbReference type="Proteomes" id="UP001501495"/>
    </source>
</evidence>
<protein>
    <submittedName>
        <fullName evidence="1">Uncharacterized protein</fullName>
    </submittedName>
</protein>
<evidence type="ECO:0000313" key="1">
    <source>
        <dbReference type="EMBL" id="GAA4110744.1"/>
    </source>
</evidence>
<proteinExistence type="predicted"/>
<gene>
    <name evidence="1" type="ORF">GCM10022215_06120</name>
</gene>
<accession>A0ABP7XC26</accession>
<keyword evidence="2" id="KW-1185">Reference proteome</keyword>